<evidence type="ECO:0000313" key="2">
    <source>
        <dbReference type="Proteomes" id="UP000829398"/>
    </source>
</evidence>
<dbReference type="Proteomes" id="UP000829398">
    <property type="component" value="Chromosome 3"/>
</dbReference>
<dbReference type="EMBL" id="CM039172">
    <property type="protein sequence ID" value="KAH9780318.1"/>
    <property type="molecule type" value="Genomic_DNA"/>
</dbReference>
<keyword evidence="2" id="KW-1185">Reference proteome</keyword>
<reference evidence="2" key="1">
    <citation type="journal article" date="2023" name="Hortic. Res.">
        <title>A chromosome-level phased genome enabling allele-level studies in sweet orange: a case study on citrus Huanglongbing tolerance.</title>
        <authorList>
            <person name="Wu B."/>
            <person name="Yu Q."/>
            <person name="Deng Z."/>
            <person name="Duan Y."/>
            <person name="Luo F."/>
            <person name="Gmitter F. Jr."/>
        </authorList>
    </citation>
    <scope>NUCLEOTIDE SEQUENCE [LARGE SCALE GENOMIC DNA]</scope>
    <source>
        <strain evidence="2">cv. Valencia</strain>
    </source>
</reference>
<name>A0ACB8M397_CITSI</name>
<comment type="caution">
    <text evidence="1">The sequence shown here is derived from an EMBL/GenBank/DDBJ whole genome shotgun (WGS) entry which is preliminary data.</text>
</comment>
<organism evidence="1 2">
    <name type="scientific">Citrus sinensis</name>
    <name type="common">Sweet orange</name>
    <name type="synonym">Citrus aurantium var. sinensis</name>
    <dbReference type="NCBI Taxonomy" id="2711"/>
    <lineage>
        <taxon>Eukaryota</taxon>
        <taxon>Viridiplantae</taxon>
        <taxon>Streptophyta</taxon>
        <taxon>Embryophyta</taxon>
        <taxon>Tracheophyta</taxon>
        <taxon>Spermatophyta</taxon>
        <taxon>Magnoliopsida</taxon>
        <taxon>eudicotyledons</taxon>
        <taxon>Gunneridae</taxon>
        <taxon>Pentapetalae</taxon>
        <taxon>rosids</taxon>
        <taxon>malvids</taxon>
        <taxon>Sapindales</taxon>
        <taxon>Rutaceae</taxon>
        <taxon>Aurantioideae</taxon>
        <taxon>Citrus</taxon>
    </lineage>
</organism>
<accession>A0ACB8M397</accession>
<keyword evidence="1" id="KW-0418">Kinase</keyword>
<protein>
    <submittedName>
        <fullName evidence="1">Protein kinase domain-containing protein</fullName>
    </submittedName>
</protein>
<keyword evidence="1" id="KW-0808">Transferase</keyword>
<gene>
    <name evidence="1" type="ORF">KPL71_008034</name>
</gene>
<sequence length="1135" mass="125701">MAFTGFNRIAGSVNSEIRIRAALWQHSGFIRPTALSVSSPPSAISLVQFLDSLPKQSQSHLPWNQSVSTSAPCKWSGVSCYNNSSSLKALNLSGFGLSGVLNNSISYICKNQHLLSLDLSGNEFTGSIPKQLGNCGQLKTLLLNDNRFQGSIPPEIFKLKRLSWLDLGYNSLSGKIPPQVSLCYSLESIGFHNNFLNGELPNDIFFLPKLKSLYLNTNNLTGLLPEFPNSCAILHLLIHENDFVGSLPTSLSNCRNLVEFSASSNNFGGAISPWIFKGLLQLEVLYLDDNNLEGQIPETLWGLENLQKLVLSANKLNGTISGQISHCNQLQVIALSRNNLVGQIPRSVGNLSSLNSLLLFNNRLQGTLPPELGNCGSLVDLKLQHNFIGGTIPPEICNLAKLEVLYLFNNRIEGAIPHQIGRMSKLVELALYNNRLTGRIPPDITRLRNLQFLSLAHNHLTGEVALELGKHFPYLSRLDLTGNSFYGPIPANICVGTNLFVLVLGNNRFNGSFPIEIGKCSSLRRVILSNNLLQGSLPATLDRNPGVSFLDVRGNLLQGSIPAVFGFWSNLTMLDFSENRLSGSIPSELGNLENLQILRLSANKLDGRIPYELGKCTKMIKLDLSNNYLAGSIPSEVILLEKMQSLSLQENNLSGAIPDAFSSVQSLFELQLGSNILDGSIPCSLSKLHHFSSILNVSNNKLSGKIPECLGNLDKLQILDLSSNSFSGEIPTEVNNMVSLYFVNISFNHFSGKLPASWTTLMVSYPGSFLGNPELCRQGNCGKNGRGHTRGRLAGIIIGVLLSVALLCALIYIMVVRVLRSKCFSDPSLLQDVQSRSEDLPRDLRYEDVIRATEGRIIGKGKHGTVYRTLSNNSRKHWAVKKLNRSETNFDVEIRTLSLVRHRNILRIVGSCTKDEHGFIVTEYMPGGTLFNVLHQNEPRLVLDWNTRYHIALGIAQGLSYLHYDCVPQIIHRDIKSDNILLDSELEPKIGDFGMSKLISDSHSSSTRSAIVGSLGYIAPENAYSTRLTEKSDVYSYGVILFELLFRKMPVDPSFGEDTDIVTWTRWKLQENHECICFLDREISFWDSDDQLKALRLLELALECTRQVADMRPSMREVVGFLIKLNDKNEGGMRT</sequence>
<evidence type="ECO:0000313" key="1">
    <source>
        <dbReference type="EMBL" id="KAH9780318.1"/>
    </source>
</evidence>
<proteinExistence type="predicted"/>